<dbReference type="Proteomes" id="UP001596492">
    <property type="component" value="Unassembled WGS sequence"/>
</dbReference>
<dbReference type="NCBIfam" id="TIGR02283">
    <property type="entry name" value="MltB_2"/>
    <property type="match status" value="1"/>
</dbReference>
<dbReference type="InterPro" id="IPR031304">
    <property type="entry name" value="SLT_2"/>
</dbReference>
<dbReference type="PROSITE" id="PS51257">
    <property type="entry name" value="PROKAR_LIPOPROTEIN"/>
    <property type="match status" value="1"/>
</dbReference>
<dbReference type="InterPro" id="IPR043426">
    <property type="entry name" value="MltB-like"/>
</dbReference>
<gene>
    <name evidence="5" type="ORF">ACFQS8_12980</name>
</gene>
<dbReference type="SUPFAM" id="SSF53955">
    <property type="entry name" value="Lysozyme-like"/>
    <property type="match status" value="1"/>
</dbReference>
<dbReference type="Gene3D" id="1.10.8.350">
    <property type="entry name" value="Bacterial muramidase"/>
    <property type="match status" value="1"/>
</dbReference>
<evidence type="ECO:0000313" key="5">
    <source>
        <dbReference type="EMBL" id="MFC7292538.1"/>
    </source>
</evidence>
<organism evidence="5 6">
    <name type="scientific">Hirschia litorea</name>
    <dbReference type="NCBI Taxonomy" id="1199156"/>
    <lineage>
        <taxon>Bacteria</taxon>
        <taxon>Pseudomonadati</taxon>
        <taxon>Pseudomonadota</taxon>
        <taxon>Alphaproteobacteria</taxon>
        <taxon>Hyphomonadales</taxon>
        <taxon>Hyphomonadaceae</taxon>
        <taxon>Hirschia</taxon>
    </lineage>
</organism>
<dbReference type="Pfam" id="PF13406">
    <property type="entry name" value="SLT_2"/>
    <property type="match status" value="1"/>
</dbReference>
<feature type="compositionally biased region" description="Pro residues" evidence="1">
    <location>
        <begin position="36"/>
        <end position="54"/>
    </location>
</feature>
<dbReference type="PANTHER" id="PTHR30163">
    <property type="entry name" value="MEMBRANE-BOUND LYTIC MUREIN TRANSGLYCOSYLASE B"/>
    <property type="match status" value="1"/>
</dbReference>
<dbReference type="Gene3D" id="1.10.530.10">
    <property type="match status" value="1"/>
</dbReference>
<dbReference type="CDD" id="cd13399">
    <property type="entry name" value="Slt35-like"/>
    <property type="match status" value="1"/>
</dbReference>
<dbReference type="InterPro" id="IPR036366">
    <property type="entry name" value="PGBDSf"/>
</dbReference>
<feature type="signal peptide" evidence="2">
    <location>
        <begin position="1"/>
        <end position="22"/>
    </location>
</feature>
<evidence type="ECO:0000313" key="6">
    <source>
        <dbReference type="Proteomes" id="UP001596492"/>
    </source>
</evidence>
<evidence type="ECO:0000256" key="2">
    <source>
        <dbReference type="SAM" id="SignalP"/>
    </source>
</evidence>
<feature type="region of interest" description="Disordered" evidence="1">
    <location>
        <begin position="28"/>
        <end position="61"/>
    </location>
</feature>
<dbReference type="Gene3D" id="1.10.101.10">
    <property type="entry name" value="PGBD-like superfamily/PGBD"/>
    <property type="match status" value="1"/>
</dbReference>
<sequence length="447" mass="48382">MVQTLKWLSMASISLAALSACAAEDLPRPETFPGVPEVPSPTPAPQPAPAPSPTPSQQDVNVPLFVPSGNVEFDNWRVKFAQKAANSGRDVEILHAVLQSVTPMEVVKAAAIGDDQAEFVKPIWDYVASATHPNRVATGREKLAAETGLFNTVESLYSPPREILASIWGMETSYGRILGSSDAVRQLATLAYTGRRTAFGEDQLMSVFKLLEQKVVTREQLKQASWAGAFGQTQFMPSTFIVHGRDGDGDGVKDVWNSSADALASAGNYLQASGWKRNEPWALEVKLPTNVNYVLADGQKRKMQVWKALGFSVVGERSVSDDLQAELFLPAGSYGPAFLLFDNFYVIKTYNNADSYALSVGLLADKLAGRPELSKAWPTHIKMLSKAEVKDLQASLNALGYDAGPVDGLAGRGTRAALQRFQKDRDMLADGFPTREMLAAVMSAARG</sequence>
<proteinExistence type="predicted"/>
<dbReference type="InterPro" id="IPR002477">
    <property type="entry name" value="Peptidoglycan-bd-like"/>
</dbReference>
<dbReference type="InterPro" id="IPR011970">
    <property type="entry name" value="MltB_2"/>
</dbReference>
<dbReference type="EMBL" id="JBHTBR010000005">
    <property type="protein sequence ID" value="MFC7292538.1"/>
    <property type="molecule type" value="Genomic_DNA"/>
</dbReference>
<name>A0ABW2IMZ5_9PROT</name>
<feature type="chain" id="PRO_5045496955" evidence="2">
    <location>
        <begin position="23"/>
        <end position="447"/>
    </location>
</feature>
<dbReference type="RefSeq" id="WP_382168044.1">
    <property type="nucleotide sequence ID" value="NZ_JBHTBR010000005.1"/>
</dbReference>
<dbReference type="InterPro" id="IPR036365">
    <property type="entry name" value="PGBD-like_sf"/>
</dbReference>
<keyword evidence="2" id="KW-0732">Signal</keyword>
<evidence type="ECO:0000259" key="3">
    <source>
        <dbReference type="Pfam" id="PF01471"/>
    </source>
</evidence>
<accession>A0ABW2IMZ5</accession>
<comment type="caution">
    <text evidence="5">The sequence shown here is derived from an EMBL/GenBank/DDBJ whole genome shotgun (WGS) entry which is preliminary data.</text>
</comment>
<feature type="domain" description="Peptidoglycan binding-like" evidence="3">
    <location>
        <begin position="386"/>
        <end position="440"/>
    </location>
</feature>
<dbReference type="InterPro" id="IPR023346">
    <property type="entry name" value="Lysozyme-like_dom_sf"/>
</dbReference>
<dbReference type="Pfam" id="PF01471">
    <property type="entry name" value="PG_binding_1"/>
    <property type="match status" value="1"/>
</dbReference>
<keyword evidence="6" id="KW-1185">Reference proteome</keyword>
<feature type="domain" description="Transglycosylase SLT" evidence="4">
    <location>
        <begin position="73"/>
        <end position="365"/>
    </location>
</feature>
<reference evidence="6" key="1">
    <citation type="journal article" date="2019" name="Int. J. Syst. Evol. Microbiol.">
        <title>The Global Catalogue of Microorganisms (GCM) 10K type strain sequencing project: providing services to taxonomists for standard genome sequencing and annotation.</title>
        <authorList>
            <consortium name="The Broad Institute Genomics Platform"/>
            <consortium name="The Broad Institute Genome Sequencing Center for Infectious Disease"/>
            <person name="Wu L."/>
            <person name="Ma J."/>
        </authorList>
    </citation>
    <scope>NUCLEOTIDE SEQUENCE [LARGE SCALE GENOMIC DNA]</scope>
    <source>
        <strain evidence="6">CCUG 51308</strain>
    </source>
</reference>
<dbReference type="PANTHER" id="PTHR30163:SF8">
    <property type="entry name" value="LYTIC MUREIN TRANSGLYCOSYLASE"/>
    <property type="match status" value="1"/>
</dbReference>
<evidence type="ECO:0000256" key="1">
    <source>
        <dbReference type="SAM" id="MobiDB-lite"/>
    </source>
</evidence>
<dbReference type="SUPFAM" id="SSF47090">
    <property type="entry name" value="PGBD-like"/>
    <property type="match status" value="1"/>
</dbReference>
<evidence type="ECO:0000259" key="4">
    <source>
        <dbReference type="Pfam" id="PF13406"/>
    </source>
</evidence>
<protein>
    <submittedName>
        <fullName evidence="5">Lytic murein transglycosylase</fullName>
    </submittedName>
</protein>